<proteinExistence type="predicted"/>
<accession>A0ABN7V2J6</accession>
<dbReference type="Proteomes" id="UP000789901">
    <property type="component" value="Unassembled WGS sequence"/>
</dbReference>
<keyword evidence="2" id="KW-1185">Reference proteome</keyword>
<sequence>SSNHKLYLANSYYDIYTTNSNEKVSIKQEFSMGTMIAMKKTI</sequence>
<organism evidence="1 2">
    <name type="scientific">Gigaspora margarita</name>
    <dbReference type="NCBI Taxonomy" id="4874"/>
    <lineage>
        <taxon>Eukaryota</taxon>
        <taxon>Fungi</taxon>
        <taxon>Fungi incertae sedis</taxon>
        <taxon>Mucoromycota</taxon>
        <taxon>Glomeromycotina</taxon>
        <taxon>Glomeromycetes</taxon>
        <taxon>Diversisporales</taxon>
        <taxon>Gigasporaceae</taxon>
        <taxon>Gigaspora</taxon>
    </lineage>
</organism>
<evidence type="ECO:0000313" key="1">
    <source>
        <dbReference type="EMBL" id="CAG8720958.1"/>
    </source>
</evidence>
<feature type="non-terminal residue" evidence="1">
    <location>
        <position position="1"/>
    </location>
</feature>
<comment type="caution">
    <text evidence="1">The sequence shown here is derived from an EMBL/GenBank/DDBJ whole genome shotgun (WGS) entry which is preliminary data.</text>
</comment>
<dbReference type="EMBL" id="CAJVQB010008601">
    <property type="protein sequence ID" value="CAG8720958.1"/>
    <property type="molecule type" value="Genomic_DNA"/>
</dbReference>
<evidence type="ECO:0000313" key="2">
    <source>
        <dbReference type="Proteomes" id="UP000789901"/>
    </source>
</evidence>
<protein>
    <submittedName>
        <fullName evidence="1">34269_t:CDS:1</fullName>
    </submittedName>
</protein>
<reference evidence="1 2" key="1">
    <citation type="submission" date="2021-06" db="EMBL/GenBank/DDBJ databases">
        <authorList>
            <person name="Kallberg Y."/>
            <person name="Tangrot J."/>
            <person name="Rosling A."/>
        </authorList>
    </citation>
    <scope>NUCLEOTIDE SEQUENCE [LARGE SCALE GENOMIC DNA]</scope>
    <source>
        <strain evidence="1 2">120-4 pot B 10/14</strain>
    </source>
</reference>
<name>A0ABN7V2J6_GIGMA</name>
<gene>
    <name evidence="1" type="ORF">GMARGA_LOCUS13518</name>
</gene>